<reference evidence="1 2" key="1">
    <citation type="submission" date="2019-11" db="EMBL/GenBank/DDBJ databases">
        <title>Whole genome sequencing identifies a novel species of the genus Arsenicicoccus isolated from human blood.</title>
        <authorList>
            <person name="Jeong J.H."/>
            <person name="Kweon O.J."/>
            <person name="Kim H.R."/>
            <person name="Kim T.-H."/>
            <person name="Ha S.-M."/>
            <person name="Lee M.-K."/>
        </authorList>
    </citation>
    <scope>NUCLEOTIDE SEQUENCE [LARGE SCALE GENOMIC DNA]</scope>
    <source>
        <strain evidence="1 2">MKL-02</strain>
    </source>
</reference>
<dbReference type="InterPro" id="IPR018561">
    <property type="entry name" value="AosR"/>
</dbReference>
<accession>A0A6I3II29</accession>
<evidence type="ECO:0000313" key="2">
    <source>
        <dbReference type="Proteomes" id="UP000431092"/>
    </source>
</evidence>
<dbReference type="RefSeq" id="WP_154592633.1">
    <property type="nucleotide sequence ID" value="NZ_CP171001.1"/>
</dbReference>
<comment type="caution">
    <text evidence="1">The sequence shown here is derived from an EMBL/GenBank/DDBJ whole genome shotgun (WGS) entry which is preliminary data.</text>
</comment>
<organism evidence="1 2">
    <name type="scientific">Arsenicicoccus cauae</name>
    <dbReference type="NCBI Taxonomy" id="2663847"/>
    <lineage>
        <taxon>Bacteria</taxon>
        <taxon>Bacillati</taxon>
        <taxon>Actinomycetota</taxon>
        <taxon>Actinomycetes</taxon>
        <taxon>Micrococcales</taxon>
        <taxon>Intrasporangiaceae</taxon>
        <taxon>Arsenicicoccus</taxon>
    </lineage>
</organism>
<keyword evidence="2" id="KW-1185">Reference proteome</keyword>
<protein>
    <submittedName>
        <fullName evidence="1">DUF2017 family protein</fullName>
    </submittedName>
</protein>
<dbReference type="Pfam" id="PF09438">
    <property type="entry name" value="DUF2017"/>
    <property type="match status" value="1"/>
</dbReference>
<sequence>MAQAFRRHGDRIVGHLDEDERELLAGLLTQVARLIRGMGPAIPDLTGDPLADAVAGLSADPPRPQVDPAVRRLFPDARRDDGPQVAAEAEEFRRLTEMGLRQRKVATLEAAVSLLEHATDPEVLTLTTQQAGQLTVALTDVRLVLGERLGLRTDADAAALEELVEQLGEDHPHVQTAALYDFLTWIQETLAEALVR</sequence>
<name>A0A6I3II29_9MICO</name>
<dbReference type="Proteomes" id="UP000431092">
    <property type="component" value="Unassembled WGS sequence"/>
</dbReference>
<proteinExistence type="predicted"/>
<dbReference type="AlphaFoldDB" id="A0A6I3II29"/>
<gene>
    <name evidence="1" type="ORF">GGG17_04840</name>
</gene>
<evidence type="ECO:0000313" key="1">
    <source>
        <dbReference type="EMBL" id="MTB71305.1"/>
    </source>
</evidence>
<dbReference type="EMBL" id="WLVL01000018">
    <property type="protein sequence ID" value="MTB71305.1"/>
    <property type="molecule type" value="Genomic_DNA"/>
</dbReference>